<evidence type="ECO:0000313" key="3">
    <source>
        <dbReference type="EMBL" id="KAK4417410.1"/>
    </source>
</evidence>
<feature type="compositionally biased region" description="Basic and acidic residues" evidence="1">
    <location>
        <begin position="113"/>
        <end position="124"/>
    </location>
</feature>
<proteinExistence type="predicted"/>
<gene>
    <name evidence="3" type="ORF">Salat_2566600</name>
</gene>
<organism evidence="3 4">
    <name type="scientific">Sesamum alatum</name>
    <dbReference type="NCBI Taxonomy" id="300844"/>
    <lineage>
        <taxon>Eukaryota</taxon>
        <taxon>Viridiplantae</taxon>
        <taxon>Streptophyta</taxon>
        <taxon>Embryophyta</taxon>
        <taxon>Tracheophyta</taxon>
        <taxon>Spermatophyta</taxon>
        <taxon>Magnoliopsida</taxon>
        <taxon>eudicotyledons</taxon>
        <taxon>Gunneridae</taxon>
        <taxon>Pentapetalae</taxon>
        <taxon>asterids</taxon>
        <taxon>lamiids</taxon>
        <taxon>Lamiales</taxon>
        <taxon>Pedaliaceae</taxon>
        <taxon>Sesamum</taxon>
    </lineage>
</organism>
<evidence type="ECO:0000313" key="4">
    <source>
        <dbReference type="Proteomes" id="UP001293254"/>
    </source>
</evidence>
<sequence length="132" mass="14947">MMFPDVDIERIFYHDILDMYKEDGGKALNVIVYWSLPGMSLDNGIRILRGDEGIVELSRAYKNLPVIPIYIEENEGPLLVLDTQGGENNANEAVENDEDIENENLAEPEEHVSLNNENEEHNMDENQGVSSI</sequence>
<dbReference type="AlphaFoldDB" id="A0AAE2CCV6"/>
<feature type="region of interest" description="Disordered" evidence="1">
    <location>
        <begin position="113"/>
        <end position="132"/>
    </location>
</feature>
<evidence type="ECO:0000256" key="1">
    <source>
        <dbReference type="SAM" id="MobiDB-lite"/>
    </source>
</evidence>
<reference evidence="3" key="2">
    <citation type="journal article" date="2024" name="Plant">
        <title>Genomic evolution and insights into agronomic trait innovations of Sesamum species.</title>
        <authorList>
            <person name="Miao H."/>
            <person name="Wang L."/>
            <person name="Qu L."/>
            <person name="Liu H."/>
            <person name="Sun Y."/>
            <person name="Le M."/>
            <person name="Wang Q."/>
            <person name="Wei S."/>
            <person name="Zheng Y."/>
            <person name="Lin W."/>
            <person name="Duan Y."/>
            <person name="Cao H."/>
            <person name="Xiong S."/>
            <person name="Wang X."/>
            <person name="Wei L."/>
            <person name="Li C."/>
            <person name="Ma Q."/>
            <person name="Ju M."/>
            <person name="Zhao R."/>
            <person name="Li G."/>
            <person name="Mu C."/>
            <person name="Tian Q."/>
            <person name="Mei H."/>
            <person name="Zhang T."/>
            <person name="Gao T."/>
            <person name="Zhang H."/>
        </authorList>
    </citation>
    <scope>NUCLEOTIDE SEQUENCE</scope>
    <source>
        <strain evidence="3">3651</strain>
    </source>
</reference>
<dbReference type="EMBL" id="JACGWO010000010">
    <property type="protein sequence ID" value="KAK4417410.1"/>
    <property type="molecule type" value="Genomic_DNA"/>
</dbReference>
<feature type="region of interest" description="Disordered" evidence="1">
    <location>
        <begin position="82"/>
        <end position="102"/>
    </location>
</feature>
<reference evidence="3" key="1">
    <citation type="submission" date="2020-06" db="EMBL/GenBank/DDBJ databases">
        <authorList>
            <person name="Li T."/>
            <person name="Hu X."/>
            <person name="Zhang T."/>
            <person name="Song X."/>
            <person name="Zhang H."/>
            <person name="Dai N."/>
            <person name="Sheng W."/>
            <person name="Hou X."/>
            <person name="Wei L."/>
        </authorList>
    </citation>
    <scope>NUCLEOTIDE SEQUENCE</scope>
    <source>
        <strain evidence="3">3651</strain>
        <tissue evidence="3">Leaf</tissue>
    </source>
</reference>
<protein>
    <recommendedName>
        <fullName evidence="2">PB1-like domain-containing protein</fullName>
    </recommendedName>
</protein>
<dbReference type="Proteomes" id="UP001293254">
    <property type="component" value="Unassembled WGS sequence"/>
</dbReference>
<name>A0AAE2CCV6_9LAMI</name>
<evidence type="ECO:0000259" key="2">
    <source>
        <dbReference type="Pfam" id="PF26130"/>
    </source>
</evidence>
<accession>A0AAE2CCV6</accession>
<dbReference type="Pfam" id="PF26130">
    <property type="entry name" value="PB1-like"/>
    <property type="match status" value="1"/>
</dbReference>
<feature type="domain" description="PB1-like" evidence="2">
    <location>
        <begin position="3"/>
        <end position="72"/>
    </location>
</feature>
<comment type="caution">
    <text evidence="3">The sequence shown here is derived from an EMBL/GenBank/DDBJ whole genome shotgun (WGS) entry which is preliminary data.</text>
</comment>
<keyword evidence="4" id="KW-1185">Reference proteome</keyword>
<dbReference type="InterPro" id="IPR058594">
    <property type="entry name" value="PB1-like_dom_pln"/>
</dbReference>